<dbReference type="InterPro" id="IPR042100">
    <property type="entry name" value="Bug_dom1"/>
</dbReference>
<dbReference type="PIRSF" id="PIRSF017082">
    <property type="entry name" value="YflP"/>
    <property type="match status" value="1"/>
</dbReference>
<dbReference type="PANTHER" id="PTHR42928">
    <property type="entry name" value="TRICARBOXYLATE-BINDING PROTEIN"/>
    <property type="match status" value="1"/>
</dbReference>
<dbReference type="AlphaFoldDB" id="A0A2W7I9H8"/>
<comment type="caution">
    <text evidence="3">The sequence shown here is derived from an EMBL/GenBank/DDBJ whole genome shotgun (WGS) entry which is preliminary data.</text>
</comment>
<dbReference type="Gene3D" id="3.40.190.150">
    <property type="entry name" value="Bordetella uptake gene, domain 1"/>
    <property type="match status" value="1"/>
</dbReference>
<dbReference type="OrthoDB" id="8264321at2"/>
<protein>
    <submittedName>
        <fullName evidence="3">Tripartite-type tricarboxylate transporter receptor subunit TctC</fullName>
    </submittedName>
</protein>
<keyword evidence="2" id="KW-0732">Signal</keyword>
<gene>
    <name evidence="3" type="ORF">C8P66_11517</name>
</gene>
<dbReference type="RefSeq" id="WP_111398834.1">
    <property type="nucleotide sequence ID" value="NZ_QKYU01000015.1"/>
</dbReference>
<evidence type="ECO:0000256" key="2">
    <source>
        <dbReference type="SAM" id="SignalP"/>
    </source>
</evidence>
<evidence type="ECO:0000313" key="3">
    <source>
        <dbReference type="EMBL" id="PZW43556.1"/>
    </source>
</evidence>
<evidence type="ECO:0000313" key="4">
    <source>
        <dbReference type="Proteomes" id="UP000249688"/>
    </source>
</evidence>
<reference evidence="3 4" key="1">
    <citation type="submission" date="2018-06" db="EMBL/GenBank/DDBJ databases">
        <title>Genomic Encyclopedia of Archaeal and Bacterial Type Strains, Phase II (KMG-II): from individual species to whole genera.</title>
        <authorList>
            <person name="Goeker M."/>
        </authorList>
    </citation>
    <scope>NUCLEOTIDE SEQUENCE [LARGE SCALE GENOMIC DNA]</scope>
    <source>
        <strain evidence="3 4">DSM 24525</strain>
    </source>
</reference>
<feature type="chain" id="PRO_5016084198" evidence="2">
    <location>
        <begin position="27"/>
        <end position="328"/>
    </location>
</feature>
<dbReference type="Pfam" id="PF03401">
    <property type="entry name" value="TctC"/>
    <property type="match status" value="1"/>
</dbReference>
<accession>A0A2W7I9H8</accession>
<dbReference type="PANTHER" id="PTHR42928:SF5">
    <property type="entry name" value="BLR1237 PROTEIN"/>
    <property type="match status" value="1"/>
</dbReference>
<keyword evidence="4" id="KW-1185">Reference proteome</keyword>
<proteinExistence type="inferred from homology"/>
<organism evidence="3 4">
    <name type="scientific">Humitalea rosea</name>
    <dbReference type="NCBI Taxonomy" id="990373"/>
    <lineage>
        <taxon>Bacteria</taxon>
        <taxon>Pseudomonadati</taxon>
        <taxon>Pseudomonadota</taxon>
        <taxon>Alphaproteobacteria</taxon>
        <taxon>Acetobacterales</taxon>
        <taxon>Roseomonadaceae</taxon>
        <taxon>Humitalea</taxon>
    </lineage>
</organism>
<dbReference type="CDD" id="cd13578">
    <property type="entry name" value="PBP2_Bug27"/>
    <property type="match status" value="1"/>
</dbReference>
<evidence type="ECO:0000256" key="1">
    <source>
        <dbReference type="ARBA" id="ARBA00006987"/>
    </source>
</evidence>
<dbReference type="Gene3D" id="3.40.190.10">
    <property type="entry name" value="Periplasmic binding protein-like II"/>
    <property type="match status" value="1"/>
</dbReference>
<keyword evidence="3" id="KW-0675">Receptor</keyword>
<feature type="signal peptide" evidence="2">
    <location>
        <begin position="1"/>
        <end position="26"/>
    </location>
</feature>
<dbReference type="InterPro" id="IPR005064">
    <property type="entry name" value="BUG"/>
</dbReference>
<sequence length="328" mass="34544">MTAKLHRRTLGAAALAGLALPGSLRAQGTDWPNQPVRLIVPFAAGGPTDIPARLIAERMSNTLPQRVIVENRTGAGVIVGSEVVAKAPKDGYTLLYNTVAHSVLSALFARLPFDPVADFKPVALVGVIPMVIAVNKDFPATTLAELVAVLRANPNRYDYASSGNGGALHLATELFLKTAGVQANHVPYRGSAAAMPDVMSGRVPIIVDVAASALPYIDRGELRGIAVMNDSRMPQLPAVPTTAEAGMPGLTASTWHMVLAPAGTPAAVVAKVNAEVNKVLAMPEVERRLTELAMQVNSTSTPDSATAWLASETEKWTRIVREADIKAN</sequence>
<dbReference type="SUPFAM" id="SSF53850">
    <property type="entry name" value="Periplasmic binding protein-like II"/>
    <property type="match status" value="1"/>
</dbReference>
<comment type="similarity">
    <text evidence="1">Belongs to the UPF0065 (bug) family.</text>
</comment>
<name>A0A2W7I9H8_9PROT</name>
<dbReference type="EMBL" id="QKYU01000015">
    <property type="protein sequence ID" value="PZW43556.1"/>
    <property type="molecule type" value="Genomic_DNA"/>
</dbReference>
<dbReference type="Proteomes" id="UP000249688">
    <property type="component" value="Unassembled WGS sequence"/>
</dbReference>